<gene>
    <name evidence="1" type="ORF">AVEN_76951_1</name>
</gene>
<dbReference type="EMBL" id="BGPR01003430">
    <property type="protein sequence ID" value="GBM88034.1"/>
    <property type="molecule type" value="Genomic_DNA"/>
</dbReference>
<dbReference type="AlphaFoldDB" id="A0A4Y2JDN2"/>
<dbReference type="Proteomes" id="UP000499080">
    <property type="component" value="Unassembled WGS sequence"/>
</dbReference>
<evidence type="ECO:0000313" key="1">
    <source>
        <dbReference type="EMBL" id="GBM88034.1"/>
    </source>
</evidence>
<reference evidence="1 2" key="1">
    <citation type="journal article" date="2019" name="Sci. Rep.">
        <title>Orb-weaving spider Araneus ventricosus genome elucidates the spidroin gene catalogue.</title>
        <authorList>
            <person name="Kono N."/>
            <person name="Nakamura H."/>
            <person name="Ohtoshi R."/>
            <person name="Moran D.A.P."/>
            <person name="Shinohara A."/>
            <person name="Yoshida Y."/>
            <person name="Fujiwara M."/>
            <person name="Mori M."/>
            <person name="Tomita M."/>
            <person name="Arakawa K."/>
        </authorList>
    </citation>
    <scope>NUCLEOTIDE SEQUENCE [LARGE SCALE GENOMIC DNA]</scope>
</reference>
<evidence type="ECO:0000313" key="2">
    <source>
        <dbReference type="Proteomes" id="UP000499080"/>
    </source>
</evidence>
<accession>A0A4Y2JDN2</accession>
<sequence length="95" mass="10751">MPTFQVLFVDNFATIPPDTEKHILVRACLATEPAYSPGADHPPLRLVLLLFITGHNSVHNFLFPLISEQSQTGHFSLALVFNSQFERHPEVELKR</sequence>
<proteinExistence type="predicted"/>
<organism evidence="1 2">
    <name type="scientific">Araneus ventricosus</name>
    <name type="common">Orbweaver spider</name>
    <name type="synonym">Epeira ventricosa</name>
    <dbReference type="NCBI Taxonomy" id="182803"/>
    <lineage>
        <taxon>Eukaryota</taxon>
        <taxon>Metazoa</taxon>
        <taxon>Ecdysozoa</taxon>
        <taxon>Arthropoda</taxon>
        <taxon>Chelicerata</taxon>
        <taxon>Arachnida</taxon>
        <taxon>Araneae</taxon>
        <taxon>Araneomorphae</taxon>
        <taxon>Entelegynae</taxon>
        <taxon>Araneoidea</taxon>
        <taxon>Araneidae</taxon>
        <taxon>Araneus</taxon>
    </lineage>
</organism>
<dbReference type="OrthoDB" id="10483005at2759"/>
<comment type="caution">
    <text evidence="1">The sequence shown here is derived from an EMBL/GenBank/DDBJ whole genome shotgun (WGS) entry which is preliminary data.</text>
</comment>
<name>A0A4Y2JDN2_ARAVE</name>
<keyword evidence="2" id="KW-1185">Reference proteome</keyword>
<protein>
    <submittedName>
        <fullName evidence="1">Uncharacterized protein</fullName>
    </submittedName>
</protein>